<dbReference type="OrthoDB" id="9773828at2"/>
<sequence>MKYRQLGNTELSLSELSFGTWAIGGAWGQSDDQEALKSLHYAIDRGVNFFDTADVYGDGHSEELLAKATKGQESSIHVASKFCRAGDIHDPKTYEMAQVEAYLDASLKRLERERMDLYQIHCPPKKILEDGSVFGVLDELQQKGKIRHYGVSVETVEEGLICLQNPNVKSLQVIFNIFRQKPLEELFVEAKKKGVGIITRLPLASGLLTNKFSLDHEFEEDDHRRFNENGEQFNVGETFAGLGFKKGVELTKELEWIAEGRVNMARAALRYILDQGEVTCAIPGFKNQSQIEENLQALNTPSFSKSELNRLHDFYVKEVHPHIRGAY</sequence>
<feature type="domain" description="NADP-dependent oxidoreductase" evidence="1">
    <location>
        <begin position="15"/>
        <end position="313"/>
    </location>
</feature>
<dbReference type="Gene3D" id="3.20.20.100">
    <property type="entry name" value="NADP-dependent oxidoreductase domain"/>
    <property type="match status" value="1"/>
</dbReference>
<dbReference type="PANTHER" id="PTHR43312">
    <property type="entry name" value="D-THREO-ALDOSE 1-DEHYDROGENASE"/>
    <property type="match status" value="1"/>
</dbReference>
<evidence type="ECO:0000313" key="2">
    <source>
        <dbReference type="EMBL" id="KIL46556.1"/>
    </source>
</evidence>
<proteinExistence type="predicted"/>
<comment type="caution">
    <text evidence="2">The sequence shown here is derived from an EMBL/GenBank/DDBJ whole genome shotgun (WGS) entry which is preliminary data.</text>
</comment>
<dbReference type="PATRIC" id="fig|135826.4.peg.2668"/>
<dbReference type="SUPFAM" id="SSF51430">
    <property type="entry name" value="NAD(P)-linked oxidoreductase"/>
    <property type="match status" value="1"/>
</dbReference>
<evidence type="ECO:0000313" key="3">
    <source>
        <dbReference type="Proteomes" id="UP000031950"/>
    </source>
</evidence>
<organism evidence="2 3">
    <name type="scientific">Jeotgalibacillus alimentarius</name>
    <dbReference type="NCBI Taxonomy" id="135826"/>
    <lineage>
        <taxon>Bacteria</taxon>
        <taxon>Bacillati</taxon>
        <taxon>Bacillota</taxon>
        <taxon>Bacilli</taxon>
        <taxon>Bacillales</taxon>
        <taxon>Caryophanaceae</taxon>
        <taxon>Jeotgalibacillus</taxon>
    </lineage>
</organism>
<dbReference type="PANTHER" id="PTHR43312:SF1">
    <property type="entry name" value="NADP-DEPENDENT OXIDOREDUCTASE DOMAIN-CONTAINING PROTEIN"/>
    <property type="match status" value="1"/>
</dbReference>
<dbReference type="RefSeq" id="WP_041123217.1">
    <property type="nucleotide sequence ID" value="NZ_JXRQ01000025.1"/>
</dbReference>
<keyword evidence="3" id="KW-1185">Reference proteome</keyword>
<name>A0A0C2VQ54_9BACL</name>
<dbReference type="EMBL" id="JXRQ01000025">
    <property type="protein sequence ID" value="KIL46556.1"/>
    <property type="molecule type" value="Genomic_DNA"/>
</dbReference>
<dbReference type="InterPro" id="IPR020471">
    <property type="entry name" value="AKR"/>
</dbReference>
<dbReference type="CDD" id="cd19086">
    <property type="entry name" value="AKR_AKR11C1"/>
    <property type="match status" value="1"/>
</dbReference>
<dbReference type="Pfam" id="PF00248">
    <property type="entry name" value="Aldo_ket_red"/>
    <property type="match status" value="1"/>
</dbReference>
<dbReference type="InterPro" id="IPR053135">
    <property type="entry name" value="AKR2_Oxidoreductase"/>
</dbReference>
<evidence type="ECO:0000259" key="1">
    <source>
        <dbReference type="Pfam" id="PF00248"/>
    </source>
</evidence>
<dbReference type="PRINTS" id="PR00069">
    <property type="entry name" value="ALDKETRDTASE"/>
</dbReference>
<dbReference type="Proteomes" id="UP000031950">
    <property type="component" value="Unassembled WGS sequence"/>
</dbReference>
<gene>
    <name evidence="2" type="ORF">KP77_26830</name>
</gene>
<dbReference type="InterPro" id="IPR023210">
    <property type="entry name" value="NADP_OxRdtase_dom"/>
</dbReference>
<accession>A0A0C2VQ54</accession>
<reference evidence="2 3" key="1">
    <citation type="submission" date="2015-01" db="EMBL/GenBank/DDBJ databases">
        <title>Genome sequence of Jeotgalibacillus alimentarius.</title>
        <authorList>
            <person name="Goh K.M."/>
            <person name="Chan K.-G."/>
            <person name="Yaakop A.S."/>
            <person name="Ee R."/>
            <person name="Gan H.M."/>
            <person name="Chan C.S."/>
        </authorList>
    </citation>
    <scope>NUCLEOTIDE SEQUENCE [LARGE SCALE GENOMIC DNA]</scope>
    <source>
        <strain evidence="2 3">YKJ-13</strain>
    </source>
</reference>
<dbReference type="GO" id="GO:0016491">
    <property type="term" value="F:oxidoreductase activity"/>
    <property type="evidence" value="ECO:0007669"/>
    <property type="project" value="InterPro"/>
</dbReference>
<protein>
    <submittedName>
        <fullName evidence="2">Aldo/keto reductase</fullName>
    </submittedName>
</protein>
<dbReference type="InterPro" id="IPR036812">
    <property type="entry name" value="NAD(P)_OxRdtase_dom_sf"/>
</dbReference>
<dbReference type="STRING" id="135826.KP77_26830"/>
<dbReference type="AlphaFoldDB" id="A0A0C2VQ54"/>